<evidence type="ECO:0000313" key="1">
    <source>
        <dbReference type="EMBL" id="AIO70007.1"/>
    </source>
</evidence>
<dbReference type="AlphaFoldDB" id="A0AAI8BD08"/>
<protein>
    <submittedName>
        <fullName evidence="1">Uncharacterized protein</fullName>
    </submittedName>
</protein>
<dbReference type="RefSeq" id="WP_232239097.1">
    <property type="nucleotide sequence ID" value="NZ_CADEQG010000018.1"/>
</dbReference>
<evidence type="ECO:0000313" key="2">
    <source>
        <dbReference type="Proteomes" id="UP000029424"/>
    </source>
</evidence>
<sequence length="287" mass="30920">MLPQKISSLQPSISTTGSEVSLVETQQIEHQPHPVSQPTAASLDKLQSMRRKPPRRLQVGLTLDIAKMRQKEAESLDRLRHVSNGSTHFHGSRSGSLITFHPSTNAEIRGSLLPMGTLLAHKAAVYSGERGYSLEDNAFNVHHLSVVGEENFDQAVRYATDTRYASSSPIRSRPPVSISFGARGSSDKAKQLNEAAAAKLDELGADSMMTHFVNANFPLIYGLQPSRDEVVGVSSSVPGECGIRGGCDCSQISVVFVPDEEVPSVKAYLGECGFQISVESLSSVKTG</sequence>
<proteinExistence type="predicted"/>
<keyword evidence="2" id="KW-1185">Reference proteome</keyword>
<reference evidence="1 2" key="1">
    <citation type="submission" date="2014-06" db="EMBL/GenBank/DDBJ databases">
        <authorList>
            <person name="Bishop-Lilly K.A."/>
            <person name="Broomall S.M."/>
            <person name="Chain P.S."/>
            <person name="Chertkov O."/>
            <person name="Coyne S.R."/>
            <person name="Daligault H.E."/>
            <person name="Davenport K.W."/>
            <person name="Erkkila T."/>
            <person name="Frey K.G."/>
            <person name="Gibbons H.S."/>
            <person name="Gu W."/>
            <person name="Jaissle J."/>
            <person name="Johnson S.L."/>
            <person name="Koroleva G.I."/>
            <person name="Ladner J.T."/>
            <person name="Lo C.-C."/>
            <person name="Minogue T.D."/>
            <person name="Munk C."/>
            <person name="Palacios G.F."/>
            <person name="Redden C.L."/>
            <person name="Rosenzweig C.N."/>
            <person name="Scholz M.B."/>
            <person name="Teshima H."/>
            <person name="Xu Y."/>
        </authorList>
    </citation>
    <scope>NUCLEOTIDE SEQUENCE [LARGE SCALE GENOMIC DNA]</scope>
    <source>
        <strain evidence="1 2">EO147</strain>
    </source>
</reference>
<name>A0AAI8BD08_9BURK</name>
<accession>A0AAI8BD08</accession>
<organism evidence="1 2">
    <name type="scientific">Burkholderia oklahomensis</name>
    <dbReference type="NCBI Taxonomy" id="342113"/>
    <lineage>
        <taxon>Bacteria</taxon>
        <taxon>Pseudomonadati</taxon>
        <taxon>Pseudomonadota</taxon>
        <taxon>Betaproteobacteria</taxon>
        <taxon>Burkholderiales</taxon>
        <taxon>Burkholderiaceae</taxon>
        <taxon>Burkholderia</taxon>
        <taxon>pseudomallei group</taxon>
    </lineage>
</organism>
<dbReference type="EMBL" id="CP008727">
    <property type="protein sequence ID" value="AIO70007.1"/>
    <property type="molecule type" value="Genomic_DNA"/>
</dbReference>
<dbReference type="KEGG" id="bok:DM82_4391"/>
<dbReference type="Proteomes" id="UP000029424">
    <property type="component" value="Chromosome 2"/>
</dbReference>
<dbReference type="GeneID" id="70047367"/>
<gene>
    <name evidence="1" type="ORF">DM82_4391</name>
</gene>